<dbReference type="Gene3D" id="1.25.40.10">
    <property type="entry name" value="Tetratricopeptide repeat domain"/>
    <property type="match status" value="5"/>
</dbReference>
<dbReference type="GO" id="GO:0048731">
    <property type="term" value="P:system development"/>
    <property type="evidence" value="ECO:0007669"/>
    <property type="project" value="UniProtKB-ARBA"/>
</dbReference>
<evidence type="ECO:0000313" key="3">
    <source>
        <dbReference type="EMBL" id="KAH7276547.1"/>
    </source>
</evidence>
<evidence type="ECO:0000256" key="2">
    <source>
        <dbReference type="PROSITE-ProRule" id="PRU00708"/>
    </source>
</evidence>
<evidence type="ECO:0008006" key="5">
    <source>
        <dbReference type="Google" id="ProtNLM"/>
    </source>
</evidence>
<dbReference type="Pfam" id="PF01535">
    <property type="entry name" value="PPR"/>
    <property type="match status" value="4"/>
</dbReference>
<protein>
    <recommendedName>
        <fullName evidence="5">Pentatricopeptide repeat-containing protein</fullName>
    </recommendedName>
</protein>
<evidence type="ECO:0000313" key="4">
    <source>
        <dbReference type="Proteomes" id="UP000825935"/>
    </source>
</evidence>
<dbReference type="AlphaFoldDB" id="A0A8T2PY37"/>
<dbReference type="FunFam" id="1.25.40.10:FF:000196">
    <property type="entry name" value="Pentatricopeptide repeat-containing protein At4g14850"/>
    <property type="match status" value="1"/>
</dbReference>
<dbReference type="Pfam" id="PF13041">
    <property type="entry name" value="PPR_2"/>
    <property type="match status" value="2"/>
</dbReference>
<comment type="caution">
    <text evidence="3">The sequence shown here is derived from an EMBL/GenBank/DDBJ whole genome shotgun (WGS) entry which is preliminary data.</text>
</comment>
<organism evidence="3 4">
    <name type="scientific">Ceratopteris richardii</name>
    <name type="common">Triangle waterfern</name>
    <dbReference type="NCBI Taxonomy" id="49495"/>
    <lineage>
        <taxon>Eukaryota</taxon>
        <taxon>Viridiplantae</taxon>
        <taxon>Streptophyta</taxon>
        <taxon>Embryophyta</taxon>
        <taxon>Tracheophyta</taxon>
        <taxon>Polypodiopsida</taxon>
        <taxon>Polypodiidae</taxon>
        <taxon>Polypodiales</taxon>
        <taxon>Pteridineae</taxon>
        <taxon>Pteridaceae</taxon>
        <taxon>Parkerioideae</taxon>
        <taxon>Ceratopteris</taxon>
    </lineage>
</organism>
<feature type="repeat" description="PPR" evidence="2">
    <location>
        <begin position="99"/>
        <end position="133"/>
    </location>
</feature>
<dbReference type="InterPro" id="IPR002885">
    <property type="entry name" value="PPR_rpt"/>
</dbReference>
<dbReference type="PANTHER" id="PTHR47926">
    <property type="entry name" value="PENTATRICOPEPTIDE REPEAT-CONTAINING PROTEIN"/>
    <property type="match status" value="1"/>
</dbReference>
<keyword evidence="1" id="KW-0677">Repeat</keyword>
<feature type="repeat" description="PPR" evidence="2">
    <location>
        <begin position="200"/>
        <end position="234"/>
    </location>
</feature>
<feature type="repeat" description="PPR" evidence="2">
    <location>
        <begin position="301"/>
        <end position="335"/>
    </location>
</feature>
<dbReference type="InterPro" id="IPR046960">
    <property type="entry name" value="PPR_At4g14850-like_plant"/>
</dbReference>
<dbReference type="OMA" id="CESLHTA"/>
<reference evidence="3" key="1">
    <citation type="submission" date="2021-08" db="EMBL/GenBank/DDBJ databases">
        <title>WGS assembly of Ceratopteris richardii.</title>
        <authorList>
            <person name="Marchant D.B."/>
            <person name="Chen G."/>
            <person name="Jenkins J."/>
            <person name="Shu S."/>
            <person name="Leebens-Mack J."/>
            <person name="Grimwood J."/>
            <person name="Schmutz J."/>
            <person name="Soltis P."/>
            <person name="Soltis D."/>
            <person name="Chen Z.-H."/>
        </authorList>
    </citation>
    <scope>NUCLEOTIDE SEQUENCE</scope>
    <source>
        <strain evidence="3">Whitten #5841</strain>
        <tissue evidence="3">Leaf</tissue>
    </source>
</reference>
<dbReference type="NCBIfam" id="TIGR00756">
    <property type="entry name" value="PPR"/>
    <property type="match status" value="2"/>
</dbReference>
<dbReference type="InterPro" id="IPR011990">
    <property type="entry name" value="TPR-like_helical_dom_sf"/>
</dbReference>
<dbReference type="PROSITE" id="PS51375">
    <property type="entry name" value="PPR"/>
    <property type="match status" value="4"/>
</dbReference>
<dbReference type="OrthoDB" id="1859199at2759"/>
<dbReference type="Proteomes" id="UP000825935">
    <property type="component" value="Chromosome 39"/>
</dbReference>
<feature type="repeat" description="PPR" evidence="2">
    <location>
        <begin position="502"/>
        <end position="536"/>
    </location>
</feature>
<name>A0A8T2PY37_CERRI</name>
<sequence>MDKRILRTVTEQSITGSVSVVRSKHSGNSATCETYASLIRLCGQDRAISDGYLLHSCILLDGVRPHQLPFLENLLLQMYGRCGAKDDAFSTFFHFKDADHFSWNLLLGACCQNAWNAEAFHSFLQMQVEGFIPNKHAFLSLLPVYGSVDSVWTCKAIHTHVINSGSLPDIVLESALVNMYGKRKSVNDSRKIFDNMAQKNVFSWNSMISAYAEAGQSTDALLLFQEMLLNEVAPSSVTFVSLFDVCTNLASPELTKVLHSYATREGFDSDVVVATSLINVYGKCGDLRDAILLFNKLPGKAAPSWNVMIQLSATHGHSQELFHLLKEMATIGVVPNSSTFISIISACAKQENLLLGKIIHFLIESNGIGYDIVMNTALISMYSKCGSLFDAQAIYCNISECDSIAWAAMVSAYIQNGQRKEAVLLIQDIPPGTLLSRNAVINMLDACAEEGSLEGGRTMHILVLNSDFSSDLSVGTAIINMYSKCGDLEDASYSFKHLNQHDLVSWNAIISACAQHGQYGAVVDLLCAMCKQCVLPDGITFTCILTALSHVGIVDDADLCFLSMESYFGVPHTVDHCNCLLDLFGRCGLVEEAGRLILSMPFQPTIASWMTFLSANRVYPSLFRGDFAARHAYEIEPDFGAPYIVLGNLCKVVSKSENADAFIGFLELPPSLDFSENNMEMDISVS</sequence>
<dbReference type="GO" id="GO:0003723">
    <property type="term" value="F:RNA binding"/>
    <property type="evidence" value="ECO:0007669"/>
    <property type="project" value="InterPro"/>
</dbReference>
<gene>
    <name evidence="3" type="ORF">KP509_39G011500</name>
</gene>
<accession>A0A8T2PY37</accession>
<keyword evidence="4" id="KW-1185">Reference proteome</keyword>
<dbReference type="FunFam" id="1.25.40.10:FF:000158">
    <property type="entry name" value="pentatricopeptide repeat-containing protein At2g33680"/>
    <property type="match status" value="1"/>
</dbReference>
<dbReference type="EMBL" id="CM035444">
    <property type="protein sequence ID" value="KAH7276547.1"/>
    <property type="molecule type" value="Genomic_DNA"/>
</dbReference>
<evidence type="ECO:0000256" key="1">
    <source>
        <dbReference type="ARBA" id="ARBA00022737"/>
    </source>
</evidence>
<dbReference type="GO" id="GO:0009451">
    <property type="term" value="P:RNA modification"/>
    <property type="evidence" value="ECO:0007669"/>
    <property type="project" value="InterPro"/>
</dbReference>
<proteinExistence type="predicted"/>